<keyword evidence="2" id="KW-1185">Reference proteome</keyword>
<comment type="caution">
    <text evidence="1">The sequence shown here is derived from an EMBL/GenBank/DDBJ whole genome shotgun (WGS) entry which is preliminary data.</text>
</comment>
<name>A0AAD7CAG2_9AGAR</name>
<evidence type="ECO:0000313" key="1">
    <source>
        <dbReference type="EMBL" id="KAJ7643596.1"/>
    </source>
</evidence>
<dbReference type="Proteomes" id="UP001221142">
    <property type="component" value="Unassembled WGS sequence"/>
</dbReference>
<gene>
    <name evidence="1" type="ORF">FB45DRAFT_278494</name>
</gene>
<evidence type="ECO:0008006" key="3">
    <source>
        <dbReference type="Google" id="ProtNLM"/>
    </source>
</evidence>
<accession>A0AAD7CAG2</accession>
<reference evidence="1" key="1">
    <citation type="submission" date="2023-03" db="EMBL/GenBank/DDBJ databases">
        <title>Massive genome expansion in bonnet fungi (Mycena s.s.) driven by repeated elements and novel gene families across ecological guilds.</title>
        <authorList>
            <consortium name="Lawrence Berkeley National Laboratory"/>
            <person name="Harder C.B."/>
            <person name="Miyauchi S."/>
            <person name="Viragh M."/>
            <person name="Kuo A."/>
            <person name="Thoen E."/>
            <person name="Andreopoulos B."/>
            <person name="Lu D."/>
            <person name="Skrede I."/>
            <person name="Drula E."/>
            <person name="Henrissat B."/>
            <person name="Morin E."/>
            <person name="Kohler A."/>
            <person name="Barry K."/>
            <person name="LaButti K."/>
            <person name="Morin E."/>
            <person name="Salamov A."/>
            <person name="Lipzen A."/>
            <person name="Mereny Z."/>
            <person name="Hegedus B."/>
            <person name="Baldrian P."/>
            <person name="Stursova M."/>
            <person name="Weitz H."/>
            <person name="Taylor A."/>
            <person name="Grigoriev I.V."/>
            <person name="Nagy L.G."/>
            <person name="Martin F."/>
            <person name="Kauserud H."/>
        </authorList>
    </citation>
    <scope>NUCLEOTIDE SEQUENCE</scope>
    <source>
        <strain evidence="1">9284</strain>
    </source>
</reference>
<protein>
    <recommendedName>
        <fullName evidence="3">F-box domain-containing protein</fullName>
    </recommendedName>
</protein>
<dbReference type="EMBL" id="JARKIF010000003">
    <property type="protein sequence ID" value="KAJ7643596.1"/>
    <property type="molecule type" value="Genomic_DNA"/>
</dbReference>
<dbReference type="AlphaFoldDB" id="A0AAD7CAG2"/>
<dbReference type="SUPFAM" id="SSF52047">
    <property type="entry name" value="RNI-like"/>
    <property type="match status" value="1"/>
</dbReference>
<proteinExistence type="predicted"/>
<evidence type="ECO:0000313" key="2">
    <source>
        <dbReference type="Proteomes" id="UP001221142"/>
    </source>
</evidence>
<organism evidence="1 2">
    <name type="scientific">Roridomyces roridus</name>
    <dbReference type="NCBI Taxonomy" id="1738132"/>
    <lineage>
        <taxon>Eukaryota</taxon>
        <taxon>Fungi</taxon>
        <taxon>Dikarya</taxon>
        <taxon>Basidiomycota</taxon>
        <taxon>Agaricomycotina</taxon>
        <taxon>Agaricomycetes</taxon>
        <taxon>Agaricomycetidae</taxon>
        <taxon>Agaricales</taxon>
        <taxon>Marasmiineae</taxon>
        <taxon>Mycenaceae</taxon>
        <taxon>Roridomyces</taxon>
    </lineage>
</organism>
<sequence>MTSICELHKCIDELSSTIEHHRSVLRALESQQSDFKSRLNSILDPVTRLPLEISSVILKQCLPATPSVHSHQAPAVFLRVCRSWRDIALATPSMWTTISDKDVHFRHFDRALERWVPATGALPISLLVGTSVGLASVAGFAHRVHVLQLYRPSLGDLSRVSGQYSALNELMIGGEHKTGFTIGIRECIEFLEAAPSVSRCHFLNVAHFSEDDSSIPVLSHPFLQHIFFGLDCDINVASMSLYSHPTMLRYLTLPNLKTLVIPRLESPSRQIVEFLSRSSPPLQDLRLRVTRISDMAELYTLPKYFQHVPELKNFELGFGPFILFDVLQAVRLLRNPQHITIFNSVDHSGQYKEILDIILAHRTSMQSFRLLSRADLYPKNPVCPDDIANVLRELVRDGMVIQIGLPEWNIF</sequence>